<organism evidence="1">
    <name type="scientific">marine sediment metagenome</name>
    <dbReference type="NCBI Taxonomy" id="412755"/>
    <lineage>
        <taxon>unclassified sequences</taxon>
        <taxon>metagenomes</taxon>
        <taxon>ecological metagenomes</taxon>
    </lineage>
</organism>
<reference evidence="1" key="1">
    <citation type="journal article" date="2014" name="Front. Microbiol.">
        <title>High frequency of phylogenetically diverse reductive dehalogenase-homologous genes in deep subseafloor sedimentary metagenomes.</title>
        <authorList>
            <person name="Kawai M."/>
            <person name="Futagami T."/>
            <person name="Toyoda A."/>
            <person name="Takaki Y."/>
            <person name="Nishi S."/>
            <person name="Hori S."/>
            <person name="Arai W."/>
            <person name="Tsubouchi T."/>
            <person name="Morono Y."/>
            <person name="Uchiyama I."/>
            <person name="Ito T."/>
            <person name="Fujiyama A."/>
            <person name="Inagaki F."/>
            <person name="Takami H."/>
        </authorList>
    </citation>
    <scope>NUCLEOTIDE SEQUENCE</scope>
    <source>
        <strain evidence="1">Expedition CK06-06</strain>
    </source>
</reference>
<dbReference type="EMBL" id="BARU01043907">
    <property type="protein sequence ID" value="GAH86406.1"/>
    <property type="molecule type" value="Genomic_DNA"/>
</dbReference>
<sequence length="57" mass="6601">MEEDKTGYIIYGTTSYCIPDINPVKNEAMVPEVVDYIKKNYIAEKRFGGTLILRRKD</sequence>
<gene>
    <name evidence="1" type="ORF">S03H2_67139</name>
</gene>
<comment type="caution">
    <text evidence="1">The sequence shown here is derived from an EMBL/GenBank/DDBJ whole genome shotgun (WGS) entry which is preliminary data.</text>
</comment>
<name>X1IVD5_9ZZZZ</name>
<accession>X1IVD5</accession>
<protein>
    <submittedName>
        <fullName evidence="1">Uncharacterized protein</fullName>
    </submittedName>
</protein>
<evidence type="ECO:0000313" key="1">
    <source>
        <dbReference type="EMBL" id="GAH86406.1"/>
    </source>
</evidence>
<dbReference type="AlphaFoldDB" id="X1IVD5"/>
<proteinExistence type="predicted"/>